<organism evidence="1 2">
    <name type="scientific">Hyalomma asiaticum</name>
    <name type="common">Tick</name>
    <dbReference type="NCBI Taxonomy" id="266040"/>
    <lineage>
        <taxon>Eukaryota</taxon>
        <taxon>Metazoa</taxon>
        <taxon>Ecdysozoa</taxon>
        <taxon>Arthropoda</taxon>
        <taxon>Chelicerata</taxon>
        <taxon>Arachnida</taxon>
        <taxon>Acari</taxon>
        <taxon>Parasitiformes</taxon>
        <taxon>Ixodida</taxon>
        <taxon>Ixodoidea</taxon>
        <taxon>Ixodidae</taxon>
        <taxon>Hyalomminae</taxon>
        <taxon>Hyalomma</taxon>
    </lineage>
</organism>
<comment type="caution">
    <text evidence="1">The sequence shown here is derived from an EMBL/GenBank/DDBJ whole genome shotgun (WGS) entry which is preliminary data.</text>
</comment>
<name>A0ACB7TH85_HYAAI</name>
<reference evidence="1" key="1">
    <citation type="submission" date="2020-05" db="EMBL/GenBank/DDBJ databases">
        <title>Large-scale comparative analyses of tick genomes elucidate their genetic diversity and vector capacities.</title>
        <authorList>
            <person name="Jia N."/>
            <person name="Wang J."/>
            <person name="Shi W."/>
            <person name="Du L."/>
            <person name="Sun Y."/>
            <person name="Zhan W."/>
            <person name="Jiang J."/>
            <person name="Wang Q."/>
            <person name="Zhang B."/>
            <person name="Ji P."/>
            <person name="Sakyi L.B."/>
            <person name="Cui X."/>
            <person name="Yuan T."/>
            <person name="Jiang B."/>
            <person name="Yang W."/>
            <person name="Lam T.T.-Y."/>
            <person name="Chang Q."/>
            <person name="Ding S."/>
            <person name="Wang X."/>
            <person name="Zhu J."/>
            <person name="Ruan X."/>
            <person name="Zhao L."/>
            <person name="Wei J."/>
            <person name="Que T."/>
            <person name="Du C."/>
            <person name="Cheng J."/>
            <person name="Dai P."/>
            <person name="Han X."/>
            <person name="Huang E."/>
            <person name="Gao Y."/>
            <person name="Liu J."/>
            <person name="Shao H."/>
            <person name="Ye R."/>
            <person name="Li L."/>
            <person name="Wei W."/>
            <person name="Wang X."/>
            <person name="Wang C."/>
            <person name="Yang T."/>
            <person name="Huo Q."/>
            <person name="Li W."/>
            <person name="Guo W."/>
            <person name="Chen H."/>
            <person name="Zhou L."/>
            <person name="Ni X."/>
            <person name="Tian J."/>
            <person name="Zhou Y."/>
            <person name="Sheng Y."/>
            <person name="Liu T."/>
            <person name="Pan Y."/>
            <person name="Xia L."/>
            <person name="Li J."/>
            <person name="Zhao F."/>
            <person name="Cao W."/>
        </authorList>
    </citation>
    <scope>NUCLEOTIDE SEQUENCE</scope>
    <source>
        <strain evidence="1">Hyas-2018</strain>
    </source>
</reference>
<dbReference type="EMBL" id="CM023481">
    <property type="protein sequence ID" value="KAH6944737.1"/>
    <property type="molecule type" value="Genomic_DNA"/>
</dbReference>
<evidence type="ECO:0000313" key="2">
    <source>
        <dbReference type="Proteomes" id="UP000821845"/>
    </source>
</evidence>
<keyword evidence="2" id="KW-1185">Reference proteome</keyword>
<sequence length="122" mass="13134">MRGLQQLLRRSVDLELFGECDVKLLGSQPPLLLVVLLVAAGGSSAASKQRIPAAATSGARVLQKRASTGSRATGPAGEWWKVWWQNYIPEVTDPTAVPHLTTPTPEDYGPEPRYSAPKDNVA</sequence>
<evidence type="ECO:0000313" key="1">
    <source>
        <dbReference type="EMBL" id="KAH6944737.1"/>
    </source>
</evidence>
<proteinExistence type="predicted"/>
<protein>
    <submittedName>
        <fullName evidence="1">Uncharacterized protein</fullName>
    </submittedName>
</protein>
<gene>
    <name evidence="1" type="ORF">HPB50_004632</name>
</gene>
<accession>A0ACB7TH85</accession>
<dbReference type="Proteomes" id="UP000821845">
    <property type="component" value="Chromosome 1"/>
</dbReference>